<keyword evidence="2" id="KW-1185">Reference proteome</keyword>
<name>A0A364JRW3_9HYPH</name>
<dbReference type="AlphaFoldDB" id="A0A364JRW3"/>
<protein>
    <submittedName>
        <fullName evidence="1">Uncharacterized protein</fullName>
    </submittedName>
</protein>
<dbReference type="Proteomes" id="UP000249453">
    <property type="component" value="Unassembled WGS sequence"/>
</dbReference>
<evidence type="ECO:0000313" key="2">
    <source>
        <dbReference type="Proteomes" id="UP000249453"/>
    </source>
</evidence>
<accession>A0A364JRW3</accession>
<gene>
    <name evidence="1" type="ORF">C7374_12215</name>
</gene>
<evidence type="ECO:0000313" key="1">
    <source>
        <dbReference type="EMBL" id="RAK25598.1"/>
    </source>
</evidence>
<sequence length="104" mass="11283">MEISRSALYDLVWSHPITEIAKLYGIPAVKVARACDDHDIVRPRAGYWQKLAVGKAPEKSDIISVEYSADDLGPFQIPGRLHLNRVATLARLASSGAGRASALV</sequence>
<reference evidence="1 2" key="1">
    <citation type="submission" date="2018-06" db="EMBL/GenBank/DDBJ databases">
        <title>Genomic Encyclopedia of Type Strains, Phase IV (KMG-IV): sequencing the most valuable type-strain genomes for metagenomic binning, comparative biology and taxonomic classification.</title>
        <authorList>
            <person name="Goeker M."/>
        </authorList>
    </citation>
    <scope>NUCLEOTIDE SEQUENCE [LARGE SCALE GENOMIC DNA]</scope>
    <source>
        <strain evidence="1 2">DSM 26720</strain>
    </source>
</reference>
<organism evidence="1 2">
    <name type="scientific">Falsochrobactrum ovis</name>
    <dbReference type="NCBI Taxonomy" id="1293442"/>
    <lineage>
        <taxon>Bacteria</taxon>
        <taxon>Pseudomonadati</taxon>
        <taxon>Pseudomonadota</taxon>
        <taxon>Alphaproteobacteria</taxon>
        <taxon>Hyphomicrobiales</taxon>
        <taxon>Brucellaceae</taxon>
        <taxon>Falsochrobactrum</taxon>
    </lineage>
</organism>
<proteinExistence type="predicted"/>
<comment type="caution">
    <text evidence="1">The sequence shown here is derived from an EMBL/GenBank/DDBJ whole genome shotgun (WGS) entry which is preliminary data.</text>
</comment>
<dbReference type="EMBL" id="QLMK01000022">
    <property type="protein sequence ID" value="RAK25598.1"/>
    <property type="molecule type" value="Genomic_DNA"/>
</dbReference>